<keyword evidence="3" id="KW-1133">Transmembrane helix</keyword>
<feature type="transmembrane region" description="Helical" evidence="3">
    <location>
        <begin position="883"/>
        <end position="902"/>
    </location>
</feature>
<reference evidence="5 6" key="1">
    <citation type="submission" date="2020-08" db="EMBL/GenBank/DDBJ databases">
        <title>Genomic Encyclopedia of Type Strains, Phase IV (KMG-IV): sequencing the most valuable type-strain genomes for metagenomic binning, comparative biology and taxonomic classification.</title>
        <authorList>
            <person name="Goeker M."/>
        </authorList>
    </citation>
    <scope>NUCLEOTIDE SEQUENCE [LARGE SCALE GENOMIC DNA]</scope>
    <source>
        <strain evidence="5 6">DSM 103462</strain>
    </source>
</reference>
<dbReference type="InterPro" id="IPR052016">
    <property type="entry name" value="Bact_Sigma-Reg"/>
</dbReference>
<dbReference type="RefSeq" id="WP_184657871.1">
    <property type="nucleotide sequence ID" value="NZ_CP031518.1"/>
</dbReference>
<proteinExistence type="predicted"/>
<dbReference type="InterPro" id="IPR001932">
    <property type="entry name" value="PPM-type_phosphatase-like_dom"/>
</dbReference>
<evidence type="ECO:0000256" key="2">
    <source>
        <dbReference type="SAM" id="Coils"/>
    </source>
</evidence>
<dbReference type="SUPFAM" id="SSF50939">
    <property type="entry name" value="Sialidases"/>
    <property type="match status" value="1"/>
</dbReference>
<keyword evidence="3" id="KW-0472">Membrane</keyword>
<gene>
    <name evidence="5" type="ORF">HNP76_000863</name>
</gene>
<name>A0A7W8G7X7_9SPIR</name>
<dbReference type="PANTHER" id="PTHR43156:SF9">
    <property type="entry name" value="HAMP DOMAIN-CONTAINING PROTEIN"/>
    <property type="match status" value="1"/>
</dbReference>
<dbReference type="Gene3D" id="6.10.340.10">
    <property type="match status" value="1"/>
</dbReference>
<organism evidence="5 6">
    <name type="scientific">Treponema ruminis</name>
    <dbReference type="NCBI Taxonomy" id="744515"/>
    <lineage>
        <taxon>Bacteria</taxon>
        <taxon>Pseudomonadati</taxon>
        <taxon>Spirochaetota</taxon>
        <taxon>Spirochaetia</taxon>
        <taxon>Spirochaetales</taxon>
        <taxon>Treponemataceae</taxon>
        <taxon>Treponema</taxon>
    </lineage>
</organism>
<evidence type="ECO:0000259" key="4">
    <source>
        <dbReference type="SMART" id="SM00331"/>
    </source>
</evidence>
<accession>A0A7W8G7X7</accession>
<evidence type="ECO:0000313" key="5">
    <source>
        <dbReference type="EMBL" id="MBB5225519.1"/>
    </source>
</evidence>
<sequence>MDCRMDSGFLRKSQKKSKSFSRSGLSFSFLRLFLFLLVFLFAANLGAQNRERFFWDSVERLSSKNSYFPLALYDSHNAYIFYESVDKARQEIKISWRQKKDDLLWSDTFSLKEAFKYSGDDVPDMYSAALSPLGRIAVSVIDSSAANGVVKVYSSSDNAASFSEYTFPPQKKQITSSRIFASEDGSFILFISLGEGKQSPTESSFSILYSESADGKNWSSLKFFNPASSISNAFSPFFTNINGNDFVFFEGWNAKDSSTSLIYASSRAPGGIWSEPFIVTDWSSMPDSSSYLDFKNFRPFVLSDGQNTKIVWERTSKTGSTATVMVAPLSPDGRILDRADVESLNAFGNGRRPSLFLFHGKFFALWFDDRNGVNNVHLAENLGVQWIEVDSIQWRQDKKISATFPCAFILAENSSLCLAWQEDSASTSISMLCEDYRAPKPEISARNFRAGKRGGEKNPSVRVLMPSDISGIEGWSGIWTSDKDAQPDRNVLSSHYRKTGDNVISAKVQTDLKADQIIYFKACVLDKAGNWSDTASLEYYYDCTPPQKVTDISFDKDEWGFASSNDVAFSWQNDLSDSDEIAGYSWTLTRIAPLEKNLAVTKTKKLEITPEESSEILAGLLEQNEDALSRAKIPGSKIASSKASAAYRNRDNGLYVFSVRAIDSVGNAGEAENCLLFLNKYKAATLIRNVEALPDDLGNVSISVSGEEFSYDGEISEVILTQKESGKKFVFKKDEGDYSIEKGSSSLEKISGIKIDGMKSGIYSVQIRHTERGLSTWRKNLVIGENGTVKYEKQYNFEPVWKIIPKIEADYSVNTDLLIFWSLIALVLLGIFVCFRGIISAAGDMIRIRKDVALIMTGEYMEQEKMEKIHSALRTRYSLKVKFGFLITGLLLFIVAGISFAIGSRMMRVQERILISGLKDRVKVVMGNMASGLETYLDDGREKIVEIGAIVNQTDNFPESKFATIISRHIDGYAVDDKSSIDYMKKPLNYVWATNDADILEKITSPVFDAGTVQVNASLNSNFRALSMYLNDEAKKIVDDLSRTTADNSDLIFRRLNEFSAQSFTSFPHMDNNKLDHDVTEYDFYWPVIYQKANNDSDFLQAIVILRVSTSTLLRQVEDSRNLVVYISFASALIAALIALVSSFTLSSVITKPIMKIVSHVKKITETENKLLLEGVEIKITSRDELRTLGDSVNEMTKGLVKGAKDEERAKIAYQRAAKEREKAARAQAEEAKARAEAAEMSIMNLDGQAVQKAFIPLVSEGAEKETVAELKEKEIQLYGYYEGTDAVSGDYFDYKKLDDRWYAFIKCDASGHGVPAALIMTIVATIFRRYFANWKFEKNGVKLNLLASDINDFIESLGLRGKFAAMMICLFDTKTGDVYTCNAGDNILRVFDSAERKIKVITLHEAPAAGPLPSFMVEMKGGYKVEKIHLKSNDVLFLYTDGIEESTRFFRNSDFEVIACNEASLKAGEVHATHKKGEQSEQMEPSRVQDIIESVLNKKKYVLTRYHSPIEGEKLEFDFSKCDGTIEDAIIALTAVEKVFRMYKKPGSSGRVEKTEMDLEGKKKTVIQVFGDGIKIDRKIDIFLSKYFNRYDYYCVNKVDEGETNYVYYTGVSEDVQADDLTLLAIKRM</sequence>
<dbReference type="InterPro" id="IPR036278">
    <property type="entry name" value="Sialidase_sf"/>
</dbReference>
<evidence type="ECO:0000256" key="1">
    <source>
        <dbReference type="ARBA" id="ARBA00022801"/>
    </source>
</evidence>
<dbReference type="CDD" id="cd06225">
    <property type="entry name" value="HAMP"/>
    <property type="match status" value="1"/>
</dbReference>
<feature type="transmembrane region" description="Helical" evidence="3">
    <location>
        <begin position="818"/>
        <end position="839"/>
    </location>
</feature>
<dbReference type="GO" id="GO:0016791">
    <property type="term" value="F:phosphatase activity"/>
    <property type="evidence" value="ECO:0007669"/>
    <property type="project" value="TreeGrafter"/>
</dbReference>
<comment type="caution">
    <text evidence="5">The sequence shown here is derived from an EMBL/GenBank/DDBJ whole genome shotgun (WGS) entry which is preliminary data.</text>
</comment>
<feature type="transmembrane region" description="Helical" evidence="3">
    <location>
        <begin position="1123"/>
        <end position="1146"/>
    </location>
</feature>
<feature type="domain" description="PPM-type phosphatase" evidence="4">
    <location>
        <begin position="1273"/>
        <end position="1629"/>
    </location>
</feature>
<keyword evidence="3" id="KW-0812">Transmembrane</keyword>
<evidence type="ECO:0000313" key="6">
    <source>
        <dbReference type="Proteomes" id="UP000518887"/>
    </source>
</evidence>
<keyword evidence="6" id="KW-1185">Reference proteome</keyword>
<dbReference type="Proteomes" id="UP000518887">
    <property type="component" value="Unassembled WGS sequence"/>
</dbReference>
<protein>
    <submittedName>
        <fullName evidence="5">Serine phosphatase RsbU (Regulator of sigma subunit)</fullName>
    </submittedName>
</protein>
<keyword evidence="1" id="KW-0378">Hydrolase</keyword>
<evidence type="ECO:0000256" key="3">
    <source>
        <dbReference type="SAM" id="Phobius"/>
    </source>
</evidence>
<dbReference type="PANTHER" id="PTHR43156">
    <property type="entry name" value="STAGE II SPORULATION PROTEIN E-RELATED"/>
    <property type="match status" value="1"/>
</dbReference>
<dbReference type="Gene3D" id="3.60.40.10">
    <property type="entry name" value="PPM-type phosphatase domain"/>
    <property type="match status" value="1"/>
</dbReference>
<keyword evidence="2" id="KW-0175">Coiled coil</keyword>
<dbReference type="EMBL" id="JACHFQ010000002">
    <property type="protein sequence ID" value="MBB5225519.1"/>
    <property type="molecule type" value="Genomic_DNA"/>
</dbReference>
<dbReference type="InterPro" id="IPR036457">
    <property type="entry name" value="PPM-type-like_dom_sf"/>
</dbReference>
<feature type="coiled-coil region" evidence="2">
    <location>
        <begin position="1210"/>
        <end position="1249"/>
    </location>
</feature>
<dbReference type="SMART" id="SM00331">
    <property type="entry name" value="PP2C_SIG"/>
    <property type="match status" value="1"/>
</dbReference>
<dbReference type="Pfam" id="PF07228">
    <property type="entry name" value="SpoIIE"/>
    <property type="match status" value="1"/>
</dbReference>